<dbReference type="EMBL" id="BAET01000030">
    <property type="protein sequence ID" value="GAB56604.1"/>
    <property type="molecule type" value="Genomic_DNA"/>
</dbReference>
<dbReference type="GO" id="GO:0015891">
    <property type="term" value="P:siderophore transport"/>
    <property type="evidence" value="ECO:0007669"/>
    <property type="project" value="InterPro"/>
</dbReference>
<evidence type="ECO:0000256" key="3">
    <source>
        <dbReference type="ARBA" id="ARBA00022448"/>
    </source>
</evidence>
<keyword evidence="13 14" id="KW-0998">Cell outer membrane</keyword>
<dbReference type="eggNOG" id="COG4774">
    <property type="taxonomic scope" value="Bacteria"/>
</dbReference>
<reference evidence="18 19" key="1">
    <citation type="journal article" date="2012" name="J. Bacteriol.">
        <title>Genome sequence of proteorhodopsin-containing sea ice bacterium Glaciecola punicea ACAM 611T.</title>
        <authorList>
            <person name="Qin Q.-L."/>
            <person name="Xie B.-B."/>
            <person name="Shu Y.-L."/>
            <person name="Rong J.-C."/>
            <person name="Zhao D.-L."/>
            <person name="Zhang X.-Y."/>
            <person name="Chen X.-L."/>
            <person name="Zhou B.-C."/>
            <person name="Zhanga Y.-Z."/>
        </authorList>
    </citation>
    <scope>NUCLEOTIDE SEQUENCE [LARGE SCALE GENOMIC DNA]</scope>
    <source>
        <strain evidence="18 19">ACAM 611</strain>
    </source>
</reference>
<dbReference type="InterPro" id="IPR012910">
    <property type="entry name" value="Plug_dom"/>
</dbReference>
<keyword evidence="6 14" id="KW-0812">Transmembrane</keyword>
<dbReference type="AlphaFoldDB" id="H5TE77"/>
<dbReference type="GO" id="GO:0038023">
    <property type="term" value="F:signaling receptor activity"/>
    <property type="evidence" value="ECO:0007669"/>
    <property type="project" value="InterPro"/>
</dbReference>
<keyword evidence="19" id="KW-1185">Reference proteome</keyword>
<evidence type="ECO:0000313" key="18">
    <source>
        <dbReference type="EMBL" id="GAB56604.1"/>
    </source>
</evidence>
<proteinExistence type="inferred from homology"/>
<comment type="similarity">
    <text evidence="2 14 15">Belongs to the TonB-dependent receptor family.</text>
</comment>
<keyword evidence="11 14" id="KW-0472">Membrane</keyword>
<evidence type="ECO:0000256" key="5">
    <source>
        <dbReference type="ARBA" id="ARBA00022496"/>
    </source>
</evidence>
<reference evidence="18 19" key="2">
    <citation type="journal article" date="2017" name="Antonie Van Leeuwenhoek">
        <title>Rhizobium rhizosphaerae sp. nov., a novel species isolated from rice rhizosphere.</title>
        <authorList>
            <person name="Zhao J.J."/>
            <person name="Zhang J."/>
            <person name="Zhang R.J."/>
            <person name="Zhang C.W."/>
            <person name="Yin H.Q."/>
            <person name="Zhang X.X."/>
        </authorList>
    </citation>
    <scope>NUCLEOTIDE SEQUENCE [LARGE SCALE GENOMIC DNA]</scope>
    <source>
        <strain evidence="18 19">ACAM 611</strain>
    </source>
</reference>
<organism evidence="18 19">
    <name type="scientific">Glaciecola punicea ACAM 611</name>
    <dbReference type="NCBI Taxonomy" id="1121923"/>
    <lineage>
        <taxon>Bacteria</taxon>
        <taxon>Pseudomonadati</taxon>
        <taxon>Pseudomonadota</taxon>
        <taxon>Gammaproteobacteria</taxon>
        <taxon>Alteromonadales</taxon>
        <taxon>Alteromonadaceae</taxon>
        <taxon>Glaciecola</taxon>
    </lineage>
</organism>
<dbReference type="GO" id="GO:0015344">
    <property type="term" value="F:siderophore uptake transmembrane transporter activity"/>
    <property type="evidence" value="ECO:0007669"/>
    <property type="project" value="TreeGrafter"/>
</dbReference>
<evidence type="ECO:0000256" key="10">
    <source>
        <dbReference type="ARBA" id="ARBA00023077"/>
    </source>
</evidence>
<comment type="caution">
    <text evidence="18">The sequence shown here is derived from an EMBL/GenBank/DDBJ whole genome shotgun (WGS) entry which is preliminary data.</text>
</comment>
<gene>
    <name evidence="18" type="ORF">GPUN_2489</name>
</gene>
<name>H5TE77_9ALTE</name>
<keyword evidence="9" id="KW-0406">Ion transport</keyword>
<evidence type="ECO:0000256" key="14">
    <source>
        <dbReference type="PROSITE-ProRule" id="PRU01360"/>
    </source>
</evidence>
<keyword evidence="5" id="KW-0410">Iron transport</keyword>
<evidence type="ECO:0000256" key="4">
    <source>
        <dbReference type="ARBA" id="ARBA00022452"/>
    </source>
</evidence>
<dbReference type="PANTHER" id="PTHR32552">
    <property type="entry name" value="FERRICHROME IRON RECEPTOR-RELATED"/>
    <property type="match status" value="1"/>
</dbReference>
<evidence type="ECO:0000256" key="9">
    <source>
        <dbReference type="ARBA" id="ARBA00023065"/>
    </source>
</evidence>
<feature type="domain" description="TonB-dependent receptor-like beta-barrel" evidence="16">
    <location>
        <begin position="200"/>
        <end position="654"/>
    </location>
</feature>
<evidence type="ECO:0000256" key="15">
    <source>
        <dbReference type="RuleBase" id="RU003357"/>
    </source>
</evidence>
<accession>H5TE77</accession>
<dbReference type="PROSITE" id="PS52016">
    <property type="entry name" value="TONB_DEPENDENT_REC_3"/>
    <property type="match status" value="1"/>
</dbReference>
<keyword evidence="3 14" id="KW-0813">Transport</keyword>
<protein>
    <submittedName>
        <fullName evidence="18">Iron complex outermembrane recepter protein</fullName>
    </submittedName>
</protein>
<dbReference type="CDD" id="cd01347">
    <property type="entry name" value="ligand_gated_channel"/>
    <property type="match status" value="1"/>
</dbReference>
<sequence>MSNIAYAQSEKDVEVIAVKGQYLSINESNSIKTPTPIIDVPQSLSIFTADQITERGITSVGQMIDYTPGVNNSQGEGHRDSIVFRGNRSTADFYIDGNRDDVQYYRALYNVEQVEILRGPNALLFGRGGTGGILNRVSKKAQVGEQFNVYKASLNTFGGFNLEFDSNFETGDTSSIRINAMYESVENHRDFYDGERYGFNPTAHLELSDDTTVDLSYEYINHQRFIDRGIPTGTDGRPVEALKDVVFADPQNNYHELEAHIYRANLAHQFTDSIKGNFSAFYADYDKAYANFYASGYDQSTNVVELDGYIDNTVRDNLILSSNIVAEFQTESFGHTLIVGADFIQTNSDQNRFNPVFSTTMDDREFFVANRPISLNGFAGVNASGESFTTGFTDLNDDTRVGLDVFSLYIQDEIEISEHLDIIIGARFDSFDIEVLNANPSAIETRSRKDEQVSPRAGIIYKPQENVSIYASYSESFLPRSGEQFANINGNNNQLDPDTFANQEIGIKWDFADGLSLTAALFENEQSSPQVADNDPATLDVIDSEISGFELQLAGQVTDAWSVSFNYSNLDGEIVDRNGGTGRSPREVPKNNISIWNTYQISDVMGLGLGATYQDESFINNSNTATLPSYTRVDASAYYDVSDTMRIQLNVENLTDELYFPNAHSTHQATVAAPLNARLSIIGGF</sequence>
<evidence type="ECO:0000259" key="17">
    <source>
        <dbReference type="Pfam" id="PF07715"/>
    </source>
</evidence>
<dbReference type="InterPro" id="IPR010105">
    <property type="entry name" value="TonB_sidphr_rcpt"/>
</dbReference>
<evidence type="ECO:0000256" key="7">
    <source>
        <dbReference type="ARBA" id="ARBA00022729"/>
    </source>
</evidence>
<feature type="domain" description="TonB-dependent receptor plug" evidence="17">
    <location>
        <begin position="37"/>
        <end position="133"/>
    </location>
</feature>
<evidence type="ECO:0000256" key="13">
    <source>
        <dbReference type="ARBA" id="ARBA00023237"/>
    </source>
</evidence>
<dbReference type="Gene3D" id="2.40.170.20">
    <property type="entry name" value="TonB-dependent receptor, beta-barrel domain"/>
    <property type="match status" value="1"/>
</dbReference>
<keyword evidence="8" id="KW-0408">Iron</keyword>
<dbReference type="InterPro" id="IPR039426">
    <property type="entry name" value="TonB-dep_rcpt-like"/>
</dbReference>
<evidence type="ECO:0000256" key="12">
    <source>
        <dbReference type="ARBA" id="ARBA00023170"/>
    </source>
</evidence>
<evidence type="ECO:0000256" key="1">
    <source>
        <dbReference type="ARBA" id="ARBA00004571"/>
    </source>
</evidence>
<dbReference type="PANTHER" id="PTHR32552:SF68">
    <property type="entry name" value="FERRICHROME OUTER MEMBRANE TRANSPORTER_PHAGE RECEPTOR"/>
    <property type="match status" value="1"/>
</dbReference>
<dbReference type="Proteomes" id="UP000053586">
    <property type="component" value="Unassembled WGS sequence"/>
</dbReference>
<dbReference type="SUPFAM" id="SSF56935">
    <property type="entry name" value="Porins"/>
    <property type="match status" value="1"/>
</dbReference>
<dbReference type="InterPro" id="IPR000531">
    <property type="entry name" value="Beta-barrel_TonB"/>
</dbReference>
<evidence type="ECO:0000256" key="8">
    <source>
        <dbReference type="ARBA" id="ARBA00023004"/>
    </source>
</evidence>
<evidence type="ECO:0000256" key="6">
    <source>
        <dbReference type="ARBA" id="ARBA00022692"/>
    </source>
</evidence>
<evidence type="ECO:0000256" key="2">
    <source>
        <dbReference type="ARBA" id="ARBA00009810"/>
    </source>
</evidence>
<dbReference type="Pfam" id="PF00593">
    <property type="entry name" value="TonB_dep_Rec_b-barrel"/>
    <property type="match status" value="1"/>
</dbReference>
<keyword evidence="7" id="KW-0732">Signal</keyword>
<dbReference type="NCBIfam" id="TIGR01783">
    <property type="entry name" value="TonB-siderophor"/>
    <property type="match status" value="1"/>
</dbReference>
<dbReference type="Pfam" id="PF07715">
    <property type="entry name" value="Plug"/>
    <property type="match status" value="1"/>
</dbReference>
<comment type="subcellular location">
    <subcellularLocation>
        <location evidence="1 14">Cell outer membrane</location>
        <topology evidence="1 14">Multi-pass membrane protein</topology>
    </subcellularLocation>
</comment>
<dbReference type="InterPro" id="IPR037066">
    <property type="entry name" value="Plug_dom_sf"/>
</dbReference>
<evidence type="ECO:0000259" key="16">
    <source>
        <dbReference type="Pfam" id="PF00593"/>
    </source>
</evidence>
<evidence type="ECO:0000313" key="19">
    <source>
        <dbReference type="Proteomes" id="UP000053586"/>
    </source>
</evidence>
<dbReference type="InterPro" id="IPR036942">
    <property type="entry name" value="Beta-barrel_TonB_sf"/>
</dbReference>
<keyword evidence="12" id="KW-0675">Receptor</keyword>
<dbReference type="GO" id="GO:0009279">
    <property type="term" value="C:cell outer membrane"/>
    <property type="evidence" value="ECO:0007669"/>
    <property type="project" value="UniProtKB-SubCell"/>
</dbReference>
<keyword evidence="10 15" id="KW-0798">TonB box</keyword>
<keyword evidence="4 14" id="KW-1134">Transmembrane beta strand</keyword>
<dbReference type="Gene3D" id="2.170.130.10">
    <property type="entry name" value="TonB-dependent receptor, plug domain"/>
    <property type="match status" value="1"/>
</dbReference>
<evidence type="ECO:0000256" key="11">
    <source>
        <dbReference type="ARBA" id="ARBA00023136"/>
    </source>
</evidence>